<feature type="chain" id="PRO_5046859016" evidence="10">
    <location>
        <begin position="25"/>
        <end position="258"/>
    </location>
</feature>
<sequence>MRTASTLVLPLLLLGVPLSGWAQATQPITVSQKNPAGREEFNVSTTDTQTKQGAYRHYGGRKGNVLLAEGFYTAGQKDSLWTEYFDLSNQPKAKGRYHSGQKVDEWEYYTPEGTLATRYDHTTNQLLFRSPSKWPNKLVIRPLSPDVVITTPPIALAGNDALARAVGMSVRYPVMALRNRVGGEVHIAFTIDSNGNTSNHRVVRGIGYGCDEEALRAVKLLHTEWIPASANGQPVASECEMPVVFAIKEDPTNFRVTH</sequence>
<name>A0ABS6X3M7_9BACT</name>
<comment type="caution">
    <text evidence="12">The sequence shown here is derived from an EMBL/GenBank/DDBJ whole genome shotgun (WGS) entry which is preliminary data.</text>
</comment>
<keyword evidence="4" id="KW-1003">Cell membrane</keyword>
<comment type="subcellular location">
    <subcellularLocation>
        <location evidence="1">Cell inner membrane</location>
        <topology evidence="1">Single-pass membrane protein</topology>
        <orientation evidence="1">Periplasmic side</orientation>
    </subcellularLocation>
</comment>
<dbReference type="InterPro" id="IPR006260">
    <property type="entry name" value="TonB/TolA_C"/>
</dbReference>
<keyword evidence="6" id="KW-0812">Transmembrane</keyword>
<evidence type="ECO:0000256" key="3">
    <source>
        <dbReference type="ARBA" id="ARBA00022448"/>
    </source>
</evidence>
<keyword evidence="5" id="KW-0997">Cell inner membrane</keyword>
<keyword evidence="8" id="KW-1133">Transmembrane helix</keyword>
<organism evidence="12 13">
    <name type="scientific">Hymenobacter profundi</name>
    <dbReference type="NCBI Taxonomy" id="1982110"/>
    <lineage>
        <taxon>Bacteria</taxon>
        <taxon>Pseudomonadati</taxon>
        <taxon>Bacteroidota</taxon>
        <taxon>Cytophagia</taxon>
        <taxon>Cytophagales</taxon>
        <taxon>Hymenobacteraceae</taxon>
        <taxon>Hymenobacter</taxon>
    </lineage>
</organism>
<evidence type="ECO:0000256" key="5">
    <source>
        <dbReference type="ARBA" id="ARBA00022519"/>
    </source>
</evidence>
<dbReference type="NCBIfam" id="TIGR01352">
    <property type="entry name" value="tonB_Cterm"/>
    <property type="match status" value="1"/>
</dbReference>
<dbReference type="Proteomes" id="UP000826188">
    <property type="component" value="Unassembled WGS sequence"/>
</dbReference>
<evidence type="ECO:0000313" key="12">
    <source>
        <dbReference type="EMBL" id="MBW3130330.1"/>
    </source>
</evidence>
<dbReference type="InterPro" id="IPR051045">
    <property type="entry name" value="TonB-dependent_transducer"/>
</dbReference>
<evidence type="ECO:0000256" key="7">
    <source>
        <dbReference type="ARBA" id="ARBA00022927"/>
    </source>
</evidence>
<evidence type="ECO:0000256" key="8">
    <source>
        <dbReference type="ARBA" id="ARBA00022989"/>
    </source>
</evidence>
<comment type="similarity">
    <text evidence="2">Belongs to the TonB family.</text>
</comment>
<accession>A0ABS6X3M7</accession>
<keyword evidence="13" id="KW-1185">Reference proteome</keyword>
<dbReference type="Pfam" id="PF03544">
    <property type="entry name" value="TonB_C"/>
    <property type="match status" value="1"/>
</dbReference>
<evidence type="ECO:0000256" key="10">
    <source>
        <dbReference type="SAM" id="SignalP"/>
    </source>
</evidence>
<dbReference type="RefSeq" id="WP_219160571.1">
    <property type="nucleotide sequence ID" value="NZ_JAHWGL010000090.1"/>
</dbReference>
<evidence type="ECO:0000256" key="2">
    <source>
        <dbReference type="ARBA" id="ARBA00006555"/>
    </source>
</evidence>
<keyword evidence="7" id="KW-0653">Protein transport</keyword>
<evidence type="ECO:0000256" key="9">
    <source>
        <dbReference type="ARBA" id="ARBA00023136"/>
    </source>
</evidence>
<evidence type="ECO:0000256" key="6">
    <source>
        <dbReference type="ARBA" id="ARBA00022692"/>
    </source>
</evidence>
<gene>
    <name evidence="12" type="ORF">KYK14_17335</name>
</gene>
<dbReference type="PANTHER" id="PTHR33446:SF2">
    <property type="entry name" value="PROTEIN TONB"/>
    <property type="match status" value="1"/>
</dbReference>
<evidence type="ECO:0000256" key="4">
    <source>
        <dbReference type="ARBA" id="ARBA00022475"/>
    </source>
</evidence>
<reference evidence="12 13" key="1">
    <citation type="submission" date="2021-07" db="EMBL/GenBank/DDBJ databases">
        <title>Hymenobacter profundi sp. nov., isolated from deep-sea water.</title>
        <authorList>
            <person name="Kim M.K."/>
        </authorList>
    </citation>
    <scope>NUCLEOTIDE SEQUENCE [LARGE SCALE GENOMIC DNA]</scope>
    <source>
        <strain evidence="12 13">M2</strain>
    </source>
</reference>
<dbReference type="PROSITE" id="PS52015">
    <property type="entry name" value="TONB_CTD"/>
    <property type="match status" value="1"/>
</dbReference>
<evidence type="ECO:0000259" key="11">
    <source>
        <dbReference type="PROSITE" id="PS52015"/>
    </source>
</evidence>
<evidence type="ECO:0000313" key="13">
    <source>
        <dbReference type="Proteomes" id="UP000826188"/>
    </source>
</evidence>
<dbReference type="InterPro" id="IPR037682">
    <property type="entry name" value="TonB_C"/>
</dbReference>
<feature type="domain" description="TonB C-terminal" evidence="11">
    <location>
        <begin position="157"/>
        <end position="254"/>
    </location>
</feature>
<feature type="signal peptide" evidence="10">
    <location>
        <begin position="1"/>
        <end position="24"/>
    </location>
</feature>
<dbReference type="EMBL" id="JAHWGL010000090">
    <property type="protein sequence ID" value="MBW3130330.1"/>
    <property type="molecule type" value="Genomic_DNA"/>
</dbReference>
<keyword evidence="10" id="KW-0732">Signal</keyword>
<protein>
    <submittedName>
        <fullName evidence="12">Energy transducer TonB</fullName>
    </submittedName>
</protein>
<dbReference type="PANTHER" id="PTHR33446">
    <property type="entry name" value="PROTEIN TONB-RELATED"/>
    <property type="match status" value="1"/>
</dbReference>
<keyword evidence="3" id="KW-0813">Transport</keyword>
<evidence type="ECO:0000256" key="1">
    <source>
        <dbReference type="ARBA" id="ARBA00004383"/>
    </source>
</evidence>
<proteinExistence type="inferred from homology"/>
<keyword evidence="9" id="KW-0472">Membrane</keyword>